<feature type="coiled-coil region" evidence="1">
    <location>
        <begin position="56"/>
        <end position="154"/>
    </location>
</feature>
<dbReference type="EMBL" id="CAJMWS010000228">
    <property type="protein sequence ID" value="CAE6383606.1"/>
    <property type="molecule type" value="Genomic_DNA"/>
</dbReference>
<protein>
    <submittedName>
        <fullName evidence="2">Uncharacterized protein</fullName>
    </submittedName>
</protein>
<dbReference type="Proteomes" id="UP000663846">
    <property type="component" value="Unassembled WGS sequence"/>
</dbReference>
<keyword evidence="1" id="KW-0175">Coiled coil</keyword>
<name>A0A8H3A5M1_9AGAM</name>
<evidence type="ECO:0000313" key="2">
    <source>
        <dbReference type="EMBL" id="CAE6383606.1"/>
    </source>
</evidence>
<reference evidence="2" key="1">
    <citation type="submission" date="2021-01" db="EMBL/GenBank/DDBJ databases">
        <authorList>
            <person name="Kaushik A."/>
        </authorList>
    </citation>
    <scope>NUCLEOTIDE SEQUENCE</scope>
    <source>
        <strain evidence="2">AG1-1C</strain>
    </source>
</reference>
<proteinExistence type="predicted"/>
<sequence length="155" mass="18127">MLRPPRSRSATTSSIPLTVLRSYQLEMPARSKKPSRRAQTALFQFIQKAAERRENLLDLTEIAETSKREADEANEQLAKAEQEYNNMIQEREAEYIAKGDTEGLEWFRRMRAELDQIDELEQTKKESEAENVRLRNEIARLEEEAERLKSIRGET</sequence>
<evidence type="ECO:0000313" key="3">
    <source>
        <dbReference type="Proteomes" id="UP000663846"/>
    </source>
</evidence>
<accession>A0A8H3A5M1</accession>
<gene>
    <name evidence="2" type="ORF">RDB_LOCUS37011</name>
</gene>
<evidence type="ECO:0000256" key="1">
    <source>
        <dbReference type="SAM" id="Coils"/>
    </source>
</evidence>
<dbReference type="AlphaFoldDB" id="A0A8H3A5M1"/>
<comment type="caution">
    <text evidence="2">The sequence shown here is derived from an EMBL/GenBank/DDBJ whole genome shotgun (WGS) entry which is preliminary data.</text>
</comment>
<organism evidence="2 3">
    <name type="scientific">Rhizoctonia solani</name>
    <dbReference type="NCBI Taxonomy" id="456999"/>
    <lineage>
        <taxon>Eukaryota</taxon>
        <taxon>Fungi</taxon>
        <taxon>Dikarya</taxon>
        <taxon>Basidiomycota</taxon>
        <taxon>Agaricomycotina</taxon>
        <taxon>Agaricomycetes</taxon>
        <taxon>Cantharellales</taxon>
        <taxon>Ceratobasidiaceae</taxon>
        <taxon>Rhizoctonia</taxon>
    </lineage>
</organism>